<reference evidence="3 4" key="1">
    <citation type="submission" date="2021-12" db="EMBL/GenBank/DDBJ databases">
        <title>Siccirubricoccus leaddurans sp. nov., a high concentration Zn2+ tolerance bacterium.</title>
        <authorList>
            <person name="Cao Y."/>
        </authorList>
    </citation>
    <scope>NUCLEOTIDE SEQUENCE [LARGE SCALE GENOMIC DNA]</scope>
    <source>
        <strain evidence="3 4">KC 17139</strain>
    </source>
</reference>
<accession>A0ABT1D192</accession>
<evidence type="ECO:0000313" key="3">
    <source>
        <dbReference type="EMBL" id="MCO6415685.1"/>
    </source>
</evidence>
<evidence type="ECO:0000313" key="4">
    <source>
        <dbReference type="Proteomes" id="UP001523392"/>
    </source>
</evidence>
<feature type="transmembrane region" description="Helical" evidence="2">
    <location>
        <begin position="351"/>
        <end position="379"/>
    </location>
</feature>
<dbReference type="EMBL" id="JAFIRR010000030">
    <property type="protein sequence ID" value="MCO6415685.1"/>
    <property type="molecule type" value="Genomic_DNA"/>
</dbReference>
<dbReference type="RefSeq" id="WP_252952281.1">
    <property type="nucleotide sequence ID" value="NZ_JAFIRR010000030.1"/>
</dbReference>
<name>A0ABT1D192_9PROT</name>
<evidence type="ECO:0000256" key="1">
    <source>
        <dbReference type="SAM" id="MobiDB-lite"/>
    </source>
</evidence>
<evidence type="ECO:0000256" key="2">
    <source>
        <dbReference type="SAM" id="Phobius"/>
    </source>
</evidence>
<organism evidence="3 4">
    <name type="scientific">Siccirubricoccus soli</name>
    <dbReference type="NCBI Taxonomy" id="2899147"/>
    <lineage>
        <taxon>Bacteria</taxon>
        <taxon>Pseudomonadati</taxon>
        <taxon>Pseudomonadota</taxon>
        <taxon>Alphaproteobacteria</taxon>
        <taxon>Acetobacterales</taxon>
        <taxon>Roseomonadaceae</taxon>
        <taxon>Siccirubricoccus</taxon>
    </lineage>
</organism>
<evidence type="ECO:0008006" key="5">
    <source>
        <dbReference type="Google" id="ProtNLM"/>
    </source>
</evidence>
<feature type="transmembrane region" description="Helical" evidence="2">
    <location>
        <begin position="418"/>
        <end position="438"/>
    </location>
</feature>
<keyword evidence="4" id="KW-1185">Reference proteome</keyword>
<keyword evidence="2" id="KW-1133">Transmembrane helix</keyword>
<feature type="region of interest" description="Disordered" evidence="1">
    <location>
        <begin position="445"/>
        <end position="501"/>
    </location>
</feature>
<feature type="transmembrane region" description="Helical" evidence="2">
    <location>
        <begin position="324"/>
        <end position="345"/>
    </location>
</feature>
<proteinExistence type="predicted"/>
<dbReference type="Proteomes" id="UP001523392">
    <property type="component" value="Unassembled WGS sequence"/>
</dbReference>
<keyword evidence="2" id="KW-0812">Transmembrane</keyword>
<gene>
    <name evidence="3" type="ORF">JYK14_05765</name>
</gene>
<keyword evidence="2" id="KW-0472">Membrane</keyword>
<comment type="caution">
    <text evidence="3">The sequence shown here is derived from an EMBL/GenBank/DDBJ whole genome shotgun (WGS) entry which is preliminary data.</text>
</comment>
<protein>
    <recommendedName>
        <fullName evidence="5">Transmembrane protein</fullName>
    </recommendedName>
</protein>
<sequence length="501" mass="54466">MASSLSAMAEEVDGWAEAKAALVTETDDALVVDRLNADHAIRLCQLLQAEGWPFVLEDETQSHSRVEDISQDFEPYRIRADKPDAPANVSLIVTNAGLSDWLRRAPSAPVAHVARIKAPFVTRAVRFTFWGDRSPFEPTPLSADPRRIVREATEIRRVPGDLSPWLLNDPNTELDWSCLTLRTWAELAAIALIHALASEIEAGGYLVFRGPPILRLRIAERNSEMLGRPGFADVQRAAHWVYDNEREAENRHGLYAAEMARTAVQGSDAGSVFKKAAAPALEGAKIAYQLGISQLSRDSLKAMADLRKAVSDEAAKLSDTTRQLASAAATATFAGIGVITARLTVPFGNEIVAAAVIVLGIILSAYIAAVIVSSYQFVLLQRGLRLQWRDKLYRFLPDHEYDVMVSGPAEKAERVFKISAWISGLLAFVLLIVVVVIATQAPIPTPTETLTTTPPRRPLEMTAPEGPDVHGKPETTAQPETGGSPLVVPSEPTPTQAPSLQ</sequence>